<evidence type="ECO:0000259" key="2">
    <source>
        <dbReference type="PROSITE" id="PS51186"/>
    </source>
</evidence>
<dbReference type="Gene3D" id="3.40.630.30">
    <property type="match status" value="1"/>
</dbReference>
<dbReference type="InterPro" id="IPR000182">
    <property type="entry name" value="GNAT_dom"/>
</dbReference>
<sequence>MSGYAREFRRVTRADFPLLARWLATPPVARWWNHEWTAEAVERDFGPSVDGVEPNEDWLALLDDHPVGLLQRSRVVDYDENLRDFASLVEVPDGALTIDYLLGDPSAYGQGLGSSIMSAFASRSFIELPDAPAILVSVVAANVASWRALEKAGFRRVAEGDLEPDNPVDDPLHYILRLDRPA</sequence>
<dbReference type="EMBL" id="RCZM01000004">
    <property type="protein sequence ID" value="TPG15963.1"/>
    <property type="molecule type" value="Genomic_DNA"/>
</dbReference>
<dbReference type="SUPFAM" id="SSF55729">
    <property type="entry name" value="Acyl-CoA N-acyltransferases (Nat)"/>
    <property type="match status" value="1"/>
</dbReference>
<dbReference type="Pfam" id="PF13523">
    <property type="entry name" value="Acetyltransf_8"/>
    <property type="match status" value="1"/>
</dbReference>
<dbReference type="Proteomes" id="UP000317722">
    <property type="component" value="Unassembled WGS sequence"/>
</dbReference>
<reference evidence="3 4" key="1">
    <citation type="journal article" date="2019" name="Environ. Microbiol.">
        <title>Species interactions and distinct microbial communities in high Arctic permafrost affected cryosols are associated with the CH4 and CO2 gas fluxes.</title>
        <authorList>
            <person name="Altshuler I."/>
            <person name="Hamel J."/>
            <person name="Turney S."/>
            <person name="Magnuson E."/>
            <person name="Levesque R."/>
            <person name="Greer C."/>
            <person name="Whyte L.G."/>
        </authorList>
    </citation>
    <scope>NUCLEOTIDE SEQUENCE [LARGE SCALE GENOMIC DNA]</scope>
    <source>
        <strain evidence="3 4">S9.3A</strain>
    </source>
</reference>
<dbReference type="GO" id="GO:0016410">
    <property type="term" value="F:N-acyltransferase activity"/>
    <property type="evidence" value="ECO:0007669"/>
    <property type="project" value="TreeGrafter"/>
</dbReference>
<comment type="caution">
    <text evidence="3">The sequence shown here is derived from an EMBL/GenBank/DDBJ whole genome shotgun (WGS) entry which is preliminary data.</text>
</comment>
<feature type="domain" description="N-acetyltransferase" evidence="2">
    <location>
        <begin position="6"/>
        <end position="181"/>
    </location>
</feature>
<dbReference type="PROSITE" id="PS51186">
    <property type="entry name" value="GNAT"/>
    <property type="match status" value="1"/>
</dbReference>
<dbReference type="PANTHER" id="PTHR31438:SF1">
    <property type="entry name" value="LYSINE N-ACYLTRANSFERASE C17G9.06C-RELATED"/>
    <property type="match status" value="1"/>
</dbReference>
<dbReference type="PANTHER" id="PTHR31438">
    <property type="entry name" value="LYSINE N-ACYLTRANSFERASE C17G9.06C-RELATED"/>
    <property type="match status" value="1"/>
</dbReference>
<organism evidence="3 4">
    <name type="scientific">Pedococcus bigeumensis</name>
    <dbReference type="NCBI Taxonomy" id="433644"/>
    <lineage>
        <taxon>Bacteria</taxon>
        <taxon>Bacillati</taxon>
        <taxon>Actinomycetota</taxon>
        <taxon>Actinomycetes</taxon>
        <taxon>Micrococcales</taxon>
        <taxon>Intrasporangiaceae</taxon>
        <taxon>Pedococcus</taxon>
    </lineage>
</organism>
<evidence type="ECO:0000256" key="1">
    <source>
        <dbReference type="ARBA" id="ARBA00023251"/>
    </source>
</evidence>
<keyword evidence="4" id="KW-1185">Reference proteome</keyword>
<keyword evidence="1" id="KW-0046">Antibiotic resistance</keyword>
<name>A0A502CT01_9MICO</name>
<dbReference type="RefSeq" id="WP_140741005.1">
    <property type="nucleotide sequence ID" value="NZ_RCZM01000004.1"/>
</dbReference>
<dbReference type="AlphaFoldDB" id="A0A502CT01"/>
<dbReference type="OrthoDB" id="9814648at2"/>
<proteinExistence type="predicted"/>
<dbReference type="GO" id="GO:0046677">
    <property type="term" value="P:response to antibiotic"/>
    <property type="evidence" value="ECO:0007669"/>
    <property type="project" value="UniProtKB-KW"/>
</dbReference>
<gene>
    <name evidence="3" type="ORF">EAH86_11985</name>
</gene>
<dbReference type="InterPro" id="IPR016181">
    <property type="entry name" value="Acyl_CoA_acyltransferase"/>
</dbReference>
<evidence type="ECO:0000313" key="4">
    <source>
        <dbReference type="Proteomes" id="UP000317722"/>
    </source>
</evidence>
<protein>
    <submittedName>
        <fullName evidence="3">GNAT family N-acetyltransferase</fullName>
    </submittedName>
</protein>
<keyword evidence="3" id="KW-0808">Transferase</keyword>
<accession>A0A502CT01</accession>
<evidence type="ECO:0000313" key="3">
    <source>
        <dbReference type="EMBL" id="TPG15963.1"/>
    </source>
</evidence>